<name>A0AAE0ZSE2_9GAST</name>
<organism evidence="1 2">
    <name type="scientific">Elysia crispata</name>
    <name type="common">lettuce slug</name>
    <dbReference type="NCBI Taxonomy" id="231223"/>
    <lineage>
        <taxon>Eukaryota</taxon>
        <taxon>Metazoa</taxon>
        <taxon>Spiralia</taxon>
        <taxon>Lophotrochozoa</taxon>
        <taxon>Mollusca</taxon>
        <taxon>Gastropoda</taxon>
        <taxon>Heterobranchia</taxon>
        <taxon>Euthyneura</taxon>
        <taxon>Panpulmonata</taxon>
        <taxon>Sacoglossa</taxon>
        <taxon>Placobranchoidea</taxon>
        <taxon>Plakobranchidae</taxon>
        <taxon>Elysia</taxon>
    </lineage>
</organism>
<reference evidence="1" key="1">
    <citation type="journal article" date="2023" name="G3 (Bethesda)">
        <title>A reference genome for the long-term kleptoplast-retaining sea slug Elysia crispata morphotype clarki.</title>
        <authorList>
            <person name="Eastman K.E."/>
            <person name="Pendleton A.L."/>
            <person name="Shaikh M.A."/>
            <person name="Suttiyut T."/>
            <person name="Ogas R."/>
            <person name="Tomko P."/>
            <person name="Gavelis G."/>
            <person name="Widhalm J.R."/>
            <person name="Wisecaver J.H."/>
        </authorList>
    </citation>
    <scope>NUCLEOTIDE SEQUENCE</scope>
    <source>
        <strain evidence="1">ECLA1</strain>
    </source>
</reference>
<accession>A0AAE0ZSE2</accession>
<keyword evidence="2" id="KW-1185">Reference proteome</keyword>
<dbReference type="EMBL" id="JAWDGP010003511">
    <property type="protein sequence ID" value="KAK3773757.1"/>
    <property type="molecule type" value="Genomic_DNA"/>
</dbReference>
<comment type="caution">
    <text evidence="1">The sequence shown here is derived from an EMBL/GenBank/DDBJ whole genome shotgun (WGS) entry which is preliminary data.</text>
</comment>
<dbReference type="AlphaFoldDB" id="A0AAE0ZSE2"/>
<sequence>MKDGVMEPSKGNCVSLSMPEYRLDEKESYSNEPEGVTESVSKTILSQPGPYHRLGLSCISDYIGKKLLENMKCCQCLFFFSFCE</sequence>
<protein>
    <submittedName>
        <fullName evidence="1">Uncharacterized protein</fullName>
    </submittedName>
</protein>
<gene>
    <name evidence="1" type="ORF">RRG08_016710</name>
</gene>
<proteinExistence type="predicted"/>
<dbReference type="Proteomes" id="UP001283361">
    <property type="component" value="Unassembled WGS sequence"/>
</dbReference>
<evidence type="ECO:0000313" key="1">
    <source>
        <dbReference type="EMBL" id="KAK3773757.1"/>
    </source>
</evidence>
<evidence type="ECO:0000313" key="2">
    <source>
        <dbReference type="Proteomes" id="UP001283361"/>
    </source>
</evidence>